<protein>
    <submittedName>
        <fullName evidence="1">Uncharacterized protein</fullName>
    </submittedName>
</protein>
<sequence>MGREIPKFGT</sequence>
<reference evidence="1" key="1">
    <citation type="submission" date="2014-09" db="EMBL/GenBank/DDBJ databases">
        <authorList>
            <person name="Magalhaes I.L.F."/>
            <person name="Oliveira U."/>
            <person name="Santos F.R."/>
            <person name="Vidigal T.H.D.A."/>
            <person name="Brescovit A.D."/>
            <person name="Santos A.J."/>
        </authorList>
    </citation>
    <scope>NUCLEOTIDE SEQUENCE</scope>
    <source>
        <tissue evidence="1">Shoot tissue taken approximately 20 cm above the soil surface</tissue>
    </source>
</reference>
<evidence type="ECO:0000313" key="1">
    <source>
        <dbReference type="EMBL" id="JAD46903.1"/>
    </source>
</evidence>
<proteinExistence type="predicted"/>
<dbReference type="EMBL" id="GBRH01250992">
    <property type="protein sequence ID" value="JAD46903.1"/>
    <property type="molecule type" value="Transcribed_RNA"/>
</dbReference>
<name>A0A0A9AAC4_ARUDO</name>
<organism evidence="1">
    <name type="scientific">Arundo donax</name>
    <name type="common">Giant reed</name>
    <name type="synonym">Donax arundinaceus</name>
    <dbReference type="NCBI Taxonomy" id="35708"/>
    <lineage>
        <taxon>Eukaryota</taxon>
        <taxon>Viridiplantae</taxon>
        <taxon>Streptophyta</taxon>
        <taxon>Embryophyta</taxon>
        <taxon>Tracheophyta</taxon>
        <taxon>Spermatophyta</taxon>
        <taxon>Magnoliopsida</taxon>
        <taxon>Liliopsida</taxon>
        <taxon>Poales</taxon>
        <taxon>Poaceae</taxon>
        <taxon>PACMAD clade</taxon>
        <taxon>Arundinoideae</taxon>
        <taxon>Arundineae</taxon>
        <taxon>Arundo</taxon>
    </lineage>
</organism>
<reference evidence="1" key="2">
    <citation type="journal article" date="2015" name="Data Brief">
        <title>Shoot transcriptome of the giant reed, Arundo donax.</title>
        <authorList>
            <person name="Barrero R.A."/>
            <person name="Guerrero F.D."/>
            <person name="Moolhuijzen P."/>
            <person name="Goolsby J.A."/>
            <person name="Tidwell J."/>
            <person name="Bellgard S.E."/>
            <person name="Bellgard M.I."/>
        </authorList>
    </citation>
    <scope>NUCLEOTIDE SEQUENCE</scope>
    <source>
        <tissue evidence="1">Shoot tissue taken approximately 20 cm above the soil surface</tissue>
    </source>
</reference>
<accession>A0A0A9AAC4</accession>